<dbReference type="EMBL" id="JBBXMP010001035">
    <property type="protein sequence ID" value="KAL0056714.1"/>
    <property type="molecule type" value="Genomic_DNA"/>
</dbReference>
<evidence type="ECO:0000313" key="1">
    <source>
        <dbReference type="EMBL" id="KAL0056714.1"/>
    </source>
</evidence>
<protein>
    <recommendedName>
        <fullName evidence="3">SET domain-containing protein</fullName>
    </recommendedName>
</protein>
<sequence>MEFRAMRNIDNGVELTTAYIDEAQSHQERQEQLDAYGFQCQCPSCKDPKASDARLAWYRERTPNHVDHMQQLLDWLMDPTMPVNTVVRCSLELLAGTEEDGLEATLWYLEHLEYVVDMYCAAEDEGQAVVYMSKLDTIRHVLTGRQKPSVAELRRMVKEHHKWGWKSSVTEFLGLCSRLRREGKK</sequence>
<keyword evidence="2" id="KW-1185">Reference proteome</keyword>
<reference evidence="1 2" key="1">
    <citation type="submission" date="2024-05" db="EMBL/GenBank/DDBJ databases">
        <title>A draft genome resource for the thread blight pathogen Marasmius tenuissimus strain MS-2.</title>
        <authorList>
            <person name="Yulfo-Soto G.E."/>
            <person name="Baruah I.K."/>
            <person name="Amoako-Attah I."/>
            <person name="Bukari Y."/>
            <person name="Meinhardt L.W."/>
            <person name="Bailey B.A."/>
            <person name="Cohen S.P."/>
        </authorList>
    </citation>
    <scope>NUCLEOTIDE SEQUENCE [LARGE SCALE GENOMIC DNA]</scope>
    <source>
        <strain evidence="1 2">MS-2</strain>
    </source>
</reference>
<dbReference type="Proteomes" id="UP001437256">
    <property type="component" value="Unassembled WGS sequence"/>
</dbReference>
<evidence type="ECO:0008006" key="3">
    <source>
        <dbReference type="Google" id="ProtNLM"/>
    </source>
</evidence>
<dbReference type="PANTHER" id="PTHR47332:SF6">
    <property type="entry name" value="SET DOMAIN-CONTAINING PROTEIN"/>
    <property type="match status" value="1"/>
</dbReference>
<organism evidence="1 2">
    <name type="scientific">Marasmius tenuissimus</name>
    <dbReference type="NCBI Taxonomy" id="585030"/>
    <lineage>
        <taxon>Eukaryota</taxon>
        <taxon>Fungi</taxon>
        <taxon>Dikarya</taxon>
        <taxon>Basidiomycota</taxon>
        <taxon>Agaricomycotina</taxon>
        <taxon>Agaricomycetes</taxon>
        <taxon>Agaricomycetidae</taxon>
        <taxon>Agaricales</taxon>
        <taxon>Marasmiineae</taxon>
        <taxon>Marasmiaceae</taxon>
        <taxon>Marasmius</taxon>
    </lineage>
</organism>
<accession>A0ABR2Z708</accession>
<dbReference type="Gene3D" id="2.170.270.10">
    <property type="entry name" value="SET domain"/>
    <property type="match status" value="1"/>
</dbReference>
<name>A0ABR2Z708_9AGAR</name>
<gene>
    <name evidence="1" type="ORF">AAF712_016681</name>
</gene>
<evidence type="ECO:0000313" key="2">
    <source>
        <dbReference type="Proteomes" id="UP001437256"/>
    </source>
</evidence>
<proteinExistence type="predicted"/>
<comment type="caution">
    <text evidence="1">The sequence shown here is derived from an EMBL/GenBank/DDBJ whole genome shotgun (WGS) entry which is preliminary data.</text>
</comment>
<dbReference type="InterPro" id="IPR053185">
    <property type="entry name" value="SET_domain_protein"/>
</dbReference>
<dbReference type="InterPro" id="IPR046341">
    <property type="entry name" value="SET_dom_sf"/>
</dbReference>
<dbReference type="SUPFAM" id="SSF82199">
    <property type="entry name" value="SET domain"/>
    <property type="match status" value="1"/>
</dbReference>
<dbReference type="PANTHER" id="PTHR47332">
    <property type="entry name" value="SET DOMAIN-CONTAINING PROTEIN 5"/>
    <property type="match status" value="1"/>
</dbReference>